<keyword evidence="2" id="KW-0805">Transcription regulation</keyword>
<comment type="subcellular location">
    <subcellularLocation>
        <location evidence="1">Nucleus</location>
    </subcellularLocation>
</comment>
<dbReference type="Proteomes" id="UP000789706">
    <property type="component" value="Unassembled WGS sequence"/>
</dbReference>
<dbReference type="AlphaFoldDB" id="A0A9N8ZQB5"/>
<keyword evidence="7" id="KW-1185">Reference proteome</keyword>
<dbReference type="Gene3D" id="1.10.20.10">
    <property type="entry name" value="Histone, subunit A"/>
    <property type="match status" value="1"/>
</dbReference>
<accession>A0A9N8ZQB5</accession>
<proteinExistence type="predicted"/>
<keyword evidence="3" id="KW-0804">Transcription</keyword>
<dbReference type="InterPro" id="IPR009072">
    <property type="entry name" value="Histone-fold"/>
</dbReference>
<evidence type="ECO:0000256" key="2">
    <source>
        <dbReference type="ARBA" id="ARBA00023015"/>
    </source>
</evidence>
<dbReference type="SUPFAM" id="SSF47113">
    <property type="entry name" value="Histone-fold"/>
    <property type="match status" value="1"/>
</dbReference>
<dbReference type="GO" id="GO:0005669">
    <property type="term" value="C:transcription factor TFIID complex"/>
    <property type="evidence" value="ECO:0007669"/>
    <property type="project" value="InterPro"/>
</dbReference>
<dbReference type="InterPro" id="IPR006565">
    <property type="entry name" value="BTP"/>
</dbReference>
<dbReference type="Pfam" id="PF07524">
    <property type="entry name" value="Bromo_TP"/>
    <property type="match status" value="1"/>
</dbReference>
<dbReference type="CDD" id="cd00076">
    <property type="entry name" value="HFD_SF"/>
    <property type="match status" value="1"/>
</dbReference>
<dbReference type="InterPro" id="IPR037818">
    <property type="entry name" value="TAF8"/>
</dbReference>
<gene>
    <name evidence="6" type="ORF">DEBURN_LOCUS4828</name>
</gene>
<protein>
    <submittedName>
        <fullName evidence="6">11786_t:CDS:1</fullName>
    </submittedName>
</protein>
<keyword evidence="4" id="KW-0539">Nucleus</keyword>
<feature type="domain" description="Bromodomain associated" evidence="5">
    <location>
        <begin position="20"/>
        <end position="86"/>
    </location>
</feature>
<evidence type="ECO:0000256" key="4">
    <source>
        <dbReference type="ARBA" id="ARBA00023242"/>
    </source>
</evidence>
<organism evidence="6 7">
    <name type="scientific">Diversispora eburnea</name>
    <dbReference type="NCBI Taxonomy" id="1213867"/>
    <lineage>
        <taxon>Eukaryota</taxon>
        <taxon>Fungi</taxon>
        <taxon>Fungi incertae sedis</taxon>
        <taxon>Mucoromycota</taxon>
        <taxon>Glomeromycotina</taxon>
        <taxon>Glomeromycetes</taxon>
        <taxon>Diversisporales</taxon>
        <taxon>Diversisporaceae</taxon>
        <taxon>Diversispora</taxon>
    </lineage>
</organism>
<name>A0A9N8ZQB5_9GLOM</name>
<reference evidence="6" key="1">
    <citation type="submission" date="2021-06" db="EMBL/GenBank/DDBJ databases">
        <authorList>
            <person name="Kallberg Y."/>
            <person name="Tangrot J."/>
            <person name="Rosling A."/>
        </authorList>
    </citation>
    <scope>NUCLEOTIDE SEQUENCE</scope>
    <source>
        <strain evidence="6">AZ414A</strain>
    </source>
</reference>
<dbReference type="EMBL" id="CAJVPK010000393">
    <property type="protein sequence ID" value="CAG8504069.1"/>
    <property type="molecule type" value="Genomic_DNA"/>
</dbReference>
<evidence type="ECO:0000259" key="5">
    <source>
        <dbReference type="Pfam" id="PF07524"/>
    </source>
</evidence>
<evidence type="ECO:0000313" key="7">
    <source>
        <dbReference type="Proteomes" id="UP000789706"/>
    </source>
</evidence>
<sequence>MSDIKYSHLVDSKVANEIGKKVGAFFAQEAGFTNVTPTAYEALGNLTKLFLSNLIQTSRAYAELACRAQPNIHDIEKSLKDRNIRTGALEGKDNYHKFALELSSILKPTSTSTTIIKFVPEDIIVEKPKNKRQRRSSSFASSFRPSYVPSYMPPFPKLSLEQVKLVEKSLQKLTRHNEEPILIHSNIPESPLTSSTVVSANSSPIAAANDDPSSIRLSISNFDSTILHTGKTSNILERIMYTRVNLKEVKSLISELDNLLR</sequence>
<comment type="caution">
    <text evidence="6">The sequence shown here is derived from an EMBL/GenBank/DDBJ whole genome shotgun (WGS) entry which is preliminary data.</text>
</comment>
<dbReference type="PANTHER" id="PTHR46338:SF1">
    <property type="entry name" value="TRANSCRIPTION INITIATION FACTOR TFIID SUBUNIT 8"/>
    <property type="match status" value="1"/>
</dbReference>
<dbReference type="GO" id="GO:0046982">
    <property type="term" value="F:protein heterodimerization activity"/>
    <property type="evidence" value="ECO:0007669"/>
    <property type="project" value="InterPro"/>
</dbReference>
<evidence type="ECO:0000256" key="3">
    <source>
        <dbReference type="ARBA" id="ARBA00023163"/>
    </source>
</evidence>
<evidence type="ECO:0000256" key="1">
    <source>
        <dbReference type="ARBA" id="ARBA00004123"/>
    </source>
</evidence>
<dbReference type="PANTHER" id="PTHR46338">
    <property type="entry name" value="TRANSCRIPTION INITIATION FACTOR TFIID SUBUNIT 8"/>
    <property type="match status" value="1"/>
</dbReference>
<evidence type="ECO:0000313" key="6">
    <source>
        <dbReference type="EMBL" id="CAG8504069.1"/>
    </source>
</evidence>
<dbReference type="OrthoDB" id="2193813at2759"/>